<feature type="DNA-binding region" description="H-T-H motif" evidence="4">
    <location>
        <begin position="35"/>
        <end position="54"/>
    </location>
</feature>
<evidence type="ECO:0000256" key="1">
    <source>
        <dbReference type="ARBA" id="ARBA00023015"/>
    </source>
</evidence>
<dbReference type="SUPFAM" id="SSF46689">
    <property type="entry name" value="Homeodomain-like"/>
    <property type="match status" value="1"/>
</dbReference>
<dbReference type="InterPro" id="IPR011075">
    <property type="entry name" value="TetR_C"/>
</dbReference>
<keyword evidence="1" id="KW-0805">Transcription regulation</keyword>
<proteinExistence type="predicted"/>
<dbReference type="Gene3D" id="1.10.357.10">
    <property type="entry name" value="Tetracycline Repressor, domain 2"/>
    <property type="match status" value="1"/>
</dbReference>
<dbReference type="PRINTS" id="PR00455">
    <property type="entry name" value="HTHTETR"/>
</dbReference>
<accession>A0A1T4P0X8</accession>
<dbReference type="STRING" id="634771.SAMN04488128_1011852"/>
<dbReference type="EMBL" id="FUWZ01000001">
    <property type="protein sequence ID" value="SJZ85165.1"/>
    <property type="molecule type" value="Genomic_DNA"/>
</dbReference>
<reference evidence="7" key="1">
    <citation type="submission" date="2017-02" db="EMBL/GenBank/DDBJ databases">
        <authorList>
            <person name="Varghese N."/>
            <person name="Submissions S."/>
        </authorList>
    </citation>
    <scope>NUCLEOTIDE SEQUENCE [LARGE SCALE GENOMIC DNA]</scope>
    <source>
        <strain evidence="7">DSM 22224</strain>
    </source>
</reference>
<organism evidence="6 7">
    <name type="scientific">Chitinophaga eiseniae</name>
    <dbReference type="NCBI Taxonomy" id="634771"/>
    <lineage>
        <taxon>Bacteria</taxon>
        <taxon>Pseudomonadati</taxon>
        <taxon>Bacteroidota</taxon>
        <taxon>Chitinophagia</taxon>
        <taxon>Chitinophagales</taxon>
        <taxon>Chitinophagaceae</taxon>
        <taxon>Chitinophaga</taxon>
    </lineage>
</organism>
<feature type="domain" description="HTH tetR-type" evidence="5">
    <location>
        <begin position="12"/>
        <end position="72"/>
    </location>
</feature>
<dbReference type="Pfam" id="PF00440">
    <property type="entry name" value="TetR_N"/>
    <property type="match status" value="1"/>
</dbReference>
<dbReference type="InterPro" id="IPR001647">
    <property type="entry name" value="HTH_TetR"/>
</dbReference>
<dbReference type="SUPFAM" id="SSF48498">
    <property type="entry name" value="Tetracyclin repressor-like, C-terminal domain"/>
    <property type="match status" value="1"/>
</dbReference>
<dbReference type="PANTHER" id="PTHR47506">
    <property type="entry name" value="TRANSCRIPTIONAL REGULATORY PROTEIN"/>
    <property type="match status" value="1"/>
</dbReference>
<sequence>MFQKNSFMKEKVKVRDRILNVATDLFSRQGFNQTGINQIIAEADIAIGSLYNHFPSKNDLLLAYLLRQEEEWFDGYEQSCKGAGNAREKILKFVDFRIEQQKKSDFCGCPFTKIIAEVGSQEEPVQQMVESHKNKQRVLLHGLFKELTDTGGLEPKLLAESFFLMVEGATVNTTISRNTQALENVRKFIKKLIS</sequence>
<evidence type="ECO:0000256" key="2">
    <source>
        <dbReference type="ARBA" id="ARBA00023125"/>
    </source>
</evidence>
<dbReference type="Proteomes" id="UP000190367">
    <property type="component" value="Unassembled WGS sequence"/>
</dbReference>
<protein>
    <submittedName>
        <fullName evidence="6">DNA-binding transcriptional regulator, AcrR family</fullName>
    </submittedName>
</protein>
<keyword evidence="7" id="KW-1185">Reference proteome</keyword>
<dbReference type="InterPro" id="IPR036271">
    <property type="entry name" value="Tet_transcr_reg_TetR-rel_C_sf"/>
</dbReference>
<gene>
    <name evidence="6" type="ORF">SAMN04488128_1011852</name>
</gene>
<evidence type="ECO:0000313" key="7">
    <source>
        <dbReference type="Proteomes" id="UP000190367"/>
    </source>
</evidence>
<name>A0A1T4P0X8_9BACT</name>
<dbReference type="PANTHER" id="PTHR47506:SF6">
    <property type="entry name" value="HTH-TYPE TRANSCRIPTIONAL REPRESSOR NEMR"/>
    <property type="match status" value="1"/>
</dbReference>
<keyword evidence="3" id="KW-0804">Transcription</keyword>
<dbReference type="PROSITE" id="PS50977">
    <property type="entry name" value="HTH_TETR_2"/>
    <property type="match status" value="1"/>
</dbReference>
<evidence type="ECO:0000313" key="6">
    <source>
        <dbReference type="EMBL" id="SJZ85165.1"/>
    </source>
</evidence>
<evidence type="ECO:0000256" key="4">
    <source>
        <dbReference type="PROSITE-ProRule" id="PRU00335"/>
    </source>
</evidence>
<dbReference type="GO" id="GO:0003677">
    <property type="term" value="F:DNA binding"/>
    <property type="evidence" value="ECO:0007669"/>
    <property type="project" value="UniProtKB-UniRule"/>
</dbReference>
<evidence type="ECO:0000259" key="5">
    <source>
        <dbReference type="PROSITE" id="PS50977"/>
    </source>
</evidence>
<dbReference type="AlphaFoldDB" id="A0A1T4P0X8"/>
<evidence type="ECO:0000256" key="3">
    <source>
        <dbReference type="ARBA" id="ARBA00023163"/>
    </source>
</evidence>
<keyword evidence="2 4" id="KW-0238">DNA-binding</keyword>
<dbReference type="Pfam" id="PF16925">
    <property type="entry name" value="TetR_C_13"/>
    <property type="match status" value="1"/>
</dbReference>
<dbReference type="InterPro" id="IPR009057">
    <property type="entry name" value="Homeodomain-like_sf"/>
</dbReference>